<dbReference type="GO" id="GO:0032259">
    <property type="term" value="P:methylation"/>
    <property type="evidence" value="ECO:0007669"/>
    <property type="project" value="UniProtKB-KW"/>
</dbReference>
<gene>
    <name evidence="1" type="ORF">GD597_05510</name>
</gene>
<dbReference type="RefSeq" id="WP_171606823.1">
    <property type="nucleotide sequence ID" value="NZ_WHPF01000003.1"/>
</dbReference>
<dbReference type="InterPro" id="IPR029063">
    <property type="entry name" value="SAM-dependent_MTases_sf"/>
</dbReference>
<accession>A0A8J8FH04</accession>
<evidence type="ECO:0000313" key="1">
    <source>
        <dbReference type="EMBL" id="NNV54909.1"/>
    </source>
</evidence>
<reference evidence="1" key="1">
    <citation type="submission" date="2019-10" db="EMBL/GenBank/DDBJ databases">
        <title>Draft genome sequence of Panacibacter sp. KCS-6.</title>
        <authorList>
            <person name="Yim K.J."/>
        </authorList>
    </citation>
    <scope>NUCLEOTIDE SEQUENCE</scope>
    <source>
        <strain evidence="1">KCS-6</strain>
    </source>
</reference>
<dbReference type="GO" id="GO:0008168">
    <property type="term" value="F:methyltransferase activity"/>
    <property type="evidence" value="ECO:0007669"/>
    <property type="project" value="UniProtKB-KW"/>
</dbReference>
<keyword evidence="1" id="KW-0808">Transferase</keyword>
<dbReference type="SUPFAM" id="SSF53335">
    <property type="entry name" value="S-adenosyl-L-methionine-dependent methyltransferases"/>
    <property type="match status" value="1"/>
</dbReference>
<sequence length="257" mass="29255">MSNDIVEINRAYYNKSYSAKTVLFGLIHSWISFDQQSKSRKNFEEIQPLIEACTHKPVYYLDYGFGHGSLLLKMPAGVAIYGCDIADEAVRNLNNIAGVLKRNIKVTTVENFDAFVNGVSFNIISCSHVLEHVEDDAALVGIFKKHLHKDGKLVINLPVNEVWNDPKHARKYTPQSATDLLGSHGFVVEKMLQCDRLTAFFLHHEQVKPVAKPFKIMLRAIRLFFAVMPGFFSTMADKWLPAKYEFQQLILVARLHE</sequence>
<protein>
    <submittedName>
        <fullName evidence="1">Methyltransferase domain-containing protein</fullName>
    </submittedName>
</protein>
<dbReference type="AlphaFoldDB" id="A0A8J8FH04"/>
<dbReference type="Gene3D" id="3.40.50.150">
    <property type="entry name" value="Vaccinia Virus protein VP39"/>
    <property type="match status" value="1"/>
</dbReference>
<dbReference type="Proteomes" id="UP000598971">
    <property type="component" value="Unassembled WGS sequence"/>
</dbReference>
<proteinExistence type="predicted"/>
<name>A0A8J8FH04_9BACT</name>
<keyword evidence="1" id="KW-0489">Methyltransferase</keyword>
<dbReference type="EMBL" id="WHPF01000003">
    <property type="protein sequence ID" value="NNV54909.1"/>
    <property type="molecule type" value="Genomic_DNA"/>
</dbReference>
<comment type="caution">
    <text evidence="1">The sequence shown here is derived from an EMBL/GenBank/DDBJ whole genome shotgun (WGS) entry which is preliminary data.</text>
</comment>
<keyword evidence="2" id="KW-1185">Reference proteome</keyword>
<organism evidence="1 2">
    <name type="scientific">Limnovirga soli</name>
    <dbReference type="NCBI Taxonomy" id="2656915"/>
    <lineage>
        <taxon>Bacteria</taxon>
        <taxon>Pseudomonadati</taxon>
        <taxon>Bacteroidota</taxon>
        <taxon>Chitinophagia</taxon>
        <taxon>Chitinophagales</taxon>
        <taxon>Chitinophagaceae</taxon>
        <taxon>Limnovirga</taxon>
    </lineage>
</organism>
<dbReference type="Pfam" id="PF13489">
    <property type="entry name" value="Methyltransf_23"/>
    <property type="match status" value="1"/>
</dbReference>
<evidence type="ECO:0000313" key="2">
    <source>
        <dbReference type="Proteomes" id="UP000598971"/>
    </source>
</evidence>